<feature type="domain" description="Peptidase M16 C-terminal" evidence="6">
    <location>
        <begin position="219"/>
        <end position="396"/>
    </location>
</feature>
<accession>A0A923KPD0</accession>
<dbReference type="PANTHER" id="PTHR11851:SF49">
    <property type="entry name" value="MITOCHONDRIAL-PROCESSING PEPTIDASE SUBUNIT ALPHA"/>
    <property type="match status" value="1"/>
</dbReference>
<feature type="domain" description="Peptidase M16 N-terminal" evidence="5">
    <location>
        <begin position="66"/>
        <end position="211"/>
    </location>
</feature>
<feature type="domain" description="Peptidase M16 C-terminal" evidence="6">
    <location>
        <begin position="677"/>
        <end position="856"/>
    </location>
</feature>
<dbReference type="InterPro" id="IPR007863">
    <property type="entry name" value="Peptidase_M16_C"/>
</dbReference>
<dbReference type="InterPro" id="IPR011249">
    <property type="entry name" value="Metalloenz_LuxS/M16"/>
</dbReference>
<dbReference type="Proteomes" id="UP000634011">
    <property type="component" value="Unassembled WGS sequence"/>
</dbReference>
<evidence type="ECO:0000259" key="5">
    <source>
        <dbReference type="Pfam" id="PF00675"/>
    </source>
</evidence>
<evidence type="ECO:0000256" key="1">
    <source>
        <dbReference type="ARBA" id="ARBA00001947"/>
    </source>
</evidence>
<proteinExistence type="inferred from homology"/>
<feature type="chain" id="PRO_5037802596" evidence="4">
    <location>
        <begin position="30"/>
        <end position="925"/>
    </location>
</feature>
<dbReference type="PROSITE" id="PS00143">
    <property type="entry name" value="INSULINASE"/>
    <property type="match status" value="1"/>
</dbReference>
<gene>
    <name evidence="7" type="ORF">H8K32_07925</name>
</gene>
<protein>
    <submittedName>
        <fullName evidence="7">Insulinase family protein</fullName>
    </submittedName>
</protein>
<keyword evidence="4" id="KW-0732">Signal</keyword>
<name>A0A923KPD0_9BURK</name>
<dbReference type="GO" id="GO:0004222">
    <property type="term" value="F:metalloendopeptidase activity"/>
    <property type="evidence" value="ECO:0007669"/>
    <property type="project" value="InterPro"/>
</dbReference>
<comment type="caution">
    <text evidence="7">The sequence shown here is derived from an EMBL/GenBank/DDBJ whole genome shotgun (WGS) entry which is preliminary data.</text>
</comment>
<keyword evidence="8" id="KW-1185">Reference proteome</keyword>
<dbReference type="Pfam" id="PF05193">
    <property type="entry name" value="Peptidase_M16_C"/>
    <property type="match status" value="2"/>
</dbReference>
<dbReference type="GO" id="GO:0046872">
    <property type="term" value="F:metal ion binding"/>
    <property type="evidence" value="ECO:0007669"/>
    <property type="project" value="InterPro"/>
</dbReference>
<comment type="cofactor">
    <cofactor evidence="1">
        <name>Zn(2+)</name>
        <dbReference type="ChEBI" id="CHEBI:29105"/>
    </cofactor>
</comment>
<dbReference type="Pfam" id="PF00675">
    <property type="entry name" value="Peptidase_M16"/>
    <property type="match status" value="2"/>
</dbReference>
<dbReference type="GO" id="GO:0006508">
    <property type="term" value="P:proteolysis"/>
    <property type="evidence" value="ECO:0007669"/>
    <property type="project" value="InterPro"/>
</dbReference>
<dbReference type="EMBL" id="JACOFV010000006">
    <property type="protein sequence ID" value="MBC3862019.1"/>
    <property type="molecule type" value="Genomic_DNA"/>
</dbReference>
<feature type="signal peptide" evidence="4">
    <location>
        <begin position="1"/>
        <end position="29"/>
    </location>
</feature>
<dbReference type="SUPFAM" id="SSF63411">
    <property type="entry name" value="LuxS/MPP-like metallohydrolase"/>
    <property type="match status" value="4"/>
</dbReference>
<evidence type="ECO:0000256" key="3">
    <source>
        <dbReference type="RuleBase" id="RU004447"/>
    </source>
</evidence>
<dbReference type="InterPro" id="IPR050361">
    <property type="entry name" value="MPP/UQCRC_Complex"/>
</dbReference>
<sequence>MTSSRFSLSAVSLSLAFAFGGLMHVPAIAAESAPPAAANAKLPAGIQFVRNVEGINEYVLPNGLKVLLVPDASKPSTTVNITYRVGSRYENYGETGMAHLLEHLMFKGSKQHPRLWEEMSQRGVQFNGTTSYDRTNYYETFAAKPETLKWALSMEADRMVNSRISGEDLKTEFSVVRNEMEKNENSSIGMLMQRVTSSAYQWHNYGKDTIGARTDVENVNIPHLQAFWRKYYQPDNATLTVAGAFDANQVLQLVVQYFGKIPRPKRVIEPTYTLDPTQDGERDVTVRRVGESPAVVAMYHTMPAADPDYAATEALALILADSPNGRLYKALVEAKKTVDVFPYAANLDEPGFLLIGANLRSDQDTAEAKKIMVSTIEGFAQQPVTEEELARAKAKLNSDLAQIFNDPEKFAVALSDNIASGDWRLFLLFRDRVNALTVADVQRVATTWLKTSNRTTGSFIPEAKPERVPAPAKVNVTEQIKTFKPGVAIAQAEVFDSSTANIDKRTQIGSLDNGLKYALLPKTTRGNTVVMAMNLYLGDAQSLKDQALNAELAAAMLNRGTEKLSHQAFTEELDKLKAKLQITGGAGNVSVTLETVRDNLPRVLELVHDALRQPAFNETEFTQLVNAQLAQLEESSKDPQALAIDAVRQANNSWPAGDPRRYQSIAEKIAGLKNAKLADVRAFWKDFYGINQANQAQVAVVGEFDANALKGQLASAFGAWKAGHDFQRLNKVYNATQGKDQRIATPDKANAFFFANMSVPTSAQSPDYPALVMANYLLGGNVNSRIFNRIRQKDGISYGGGSSYSAAYLDEVSSFSAYAIYAPQNREKLETGMREEINKAVRDGFTAAELEDGKKSYLQERQLERSQDNLLAQNLASNLFLGLNMQHDTELEKKISALTVSDLKTAMQKYLAYEKMVRVFSGDFK</sequence>
<comment type="similarity">
    <text evidence="2 3">Belongs to the peptidase M16 family.</text>
</comment>
<dbReference type="InterPro" id="IPR001431">
    <property type="entry name" value="Pept_M16_Zn_BS"/>
</dbReference>
<evidence type="ECO:0000259" key="6">
    <source>
        <dbReference type="Pfam" id="PF05193"/>
    </source>
</evidence>
<dbReference type="PANTHER" id="PTHR11851">
    <property type="entry name" value="METALLOPROTEASE"/>
    <property type="match status" value="1"/>
</dbReference>
<evidence type="ECO:0000256" key="4">
    <source>
        <dbReference type="SAM" id="SignalP"/>
    </source>
</evidence>
<dbReference type="Gene3D" id="3.30.830.10">
    <property type="entry name" value="Metalloenzyme, LuxS/M16 peptidase-like"/>
    <property type="match status" value="4"/>
</dbReference>
<evidence type="ECO:0000256" key="2">
    <source>
        <dbReference type="ARBA" id="ARBA00007261"/>
    </source>
</evidence>
<dbReference type="RefSeq" id="WP_186911946.1">
    <property type="nucleotide sequence ID" value="NZ_JACOFV010000006.1"/>
</dbReference>
<reference evidence="7" key="1">
    <citation type="submission" date="2020-08" db="EMBL/GenBank/DDBJ databases">
        <title>Novel species isolated from subtropical streams in China.</title>
        <authorList>
            <person name="Lu H."/>
        </authorList>
    </citation>
    <scope>NUCLEOTIDE SEQUENCE</scope>
    <source>
        <strain evidence="7">KACC 12607</strain>
    </source>
</reference>
<evidence type="ECO:0000313" key="7">
    <source>
        <dbReference type="EMBL" id="MBC3862019.1"/>
    </source>
</evidence>
<organism evidence="7 8">
    <name type="scientific">Undibacterium jejuense</name>
    <dbReference type="NCBI Taxonomy" id="1344949"/>
    <lineage>
        <taxon>Bacteria</taxon>
        <taxon>Pseudomonadati</taxon>
        <taxon>Pseudomonadota</taxon>
        <taxon>Betaproteobacteria</taxon>
        <taxon>Burkholderiales</taxon>
        <taxon>Oxalobacteraceae</taxon>
        <taxon>Undibacterium</taxon>
    </lineage>
</organism>
<evidence type="ECO:0000313" key="8">
    <source>
        <dbReference type="Proteomes" id="UP000634011"/>
    </source>
</evidence>
<dbReference type="InterPro" id="IPR011765">
    <property type="entry name" value="Pept_M16_N"/>
</dbReference>
<dbReference type="AlphaFoldDB" id="A0A923KPD0"/>
<feature type="domain" description="Peptidase M16 N-terminal" evidence="5">
    <location>
        <begin position="550"/>
        <end position="650"/>
    </location>
</feature>